<dbReference type="PANTHER" id="PTHR24058:SF124">
    <property type="entry name" value="PROTEIN KINASE SUPERFAMILY PROTEIN"/>
    <property type="match status" value="1"/>
</dbReference>
<evidence type="ECO:0000313" key="9">
    <source>
        <dbReference type="Proteomes" id="UP001141327"/>
    </source>
</evidence>
<dbReference type="Proteomes" id="UP001141327">
    <property type="component" value="Unassembled WGS sequence"/>
</dbReference>
<keyword evidence="3" id="KW-0547">Nucleotide-binding</keyword>
<keyword evidence="5" id="KW-0067">ATP-binding</keyword>
<evidence type="ECO:0000256" key="6">
    <source>
        <dbReference type="SAM" id="MobiDB-lite"/>
    </source>
</evidence>
<accession>A0ABQ8U8J0</accession>
<dbReference type="InterPro" id="IPR000719">
    <property type="entry name" value="Prot_kinase_dom"/>
</dbReference>
<dbReference type="InterPro" id="IPR050494">
    <property type="entry name" value="Ser_Thr_dual-spec_kinase"/>
</dbReference>
<dbReference type="PROSITE" id="PS00108">
    <property type="entry name" value="PROTEIN_KINASE_ST"/>
    <property type="match status" value="1"/>
</dbReference>
<organism evidence="8 9">
    <name type="scientific">Paratrimastix pyriformis</name>
    <dbReference type="NCBI Taxonomy" id="342808"/>
    <lineage>
        <taxon>Eukaryota</taxon>
        <taxon>Metamonada</taxon>
        <taxon>Preaxostyla</taxon>
        <taxon>Paratrimastigidae</taxon>
        <taxon>Paratrimastix</taxon>
    </lineage>
</organism>
<evidence type="ECO:0000256" key="5">
    <source>
        <dbReference type="ARBA" id="ARBA00022840"/>
    </source>
</evidence>
<protein>
    <submittedName>
        <fullName evidence="8">Serine/threonine-protein kinase ppk5</fullName>
    </submittedName>
</protein>
<gene>
    <name evidence="8" type="ORF">PAPYR_9378</name>
</gene>
<dbReference type="SMART" id="SM00220">
    <property type="entry name" value="S_TKc"/>
    <property type="match status" value="1"/>
</dbReference>
<keyword evidence="9" id="KW-1185">Reference proteome</keyword>
<proteinExistence type="predicted"/>
<evidence type="ECO:0000256" key="2">
    <source>
        <dbReference type="ARBA" id="ARBA00022679"/>
    </source>
</evidence>
<dbReference type="PROSITE" id="PS50011">
    <property type="entry name" value="PROTEIN_KINASE_DOM"/>
    <property type="match status" value="1"/>
</dbReference>
<feature type="region of interest" description="Disordered" evidence="6">
    <location>
        <begin position="243"/>
        <end position="290"/>
    </location>
</feature>
<dbReference type="InterPro" id="IPR008271">
    <property type="entry name" value="Ser/Thr_kinase_AS"/>
</dbReference>
<keyword evidence="1" id="KW-0723">Serine/threonine-protein kinase</keyword>
<evidence type="ECO:0000313" key="8">
    <source>
        <dbReference type="EMBL" id="KAJ4455623.1"/>
    </source>
</evidence>
<evidence type="ECO:0000259" key="7">
    <source>
        <dbReference type="PROSITE" id="PS50011"/>
    </source>
</evidence>
<reference evidence="8" key="1">
    <citation type="journal article" date="2022" name="bioRxiv">
        <title>Genomics of Preaxostyla Flagellates Illuminates Evolutionary Transitions and the Path Towards Mitochondrial Loss.</title>
        <authorList>
            <person name="Novak L.V.F."/>
            <person name="Treitli S.C."/>
            <person name="Pyrih J."/>
            <person name="Halakuc P."/>
            <person name="Pipaliya S.V."/>
            <person name="Vacek V."/>
            <person name="Brzon O."/>
            <person name="Soukal P."/>
            <person name="Eme L."/>
            <person name="Dacks J.B."/>
            <person name="Karnkowska A."/>
            <person name="Elias M."/>
            <person name="Hampl V."/>
        </authorList>
    </citation>
    <scope>NUCLEOTIDE SEQUENCE</scope>
    <source>
        <strain evidence="8">RCP-MX</strain>
    </source>
</reference>
<dbReference type="InterPro" id="IPR011009">
    <property type="entry name" value="Kinase-like_dom_sf"/>
</dbReference>
<evidence type="ECO:0000256" key="1">
    <source>
        <dbReference type="ARBA" id="ARBA00022527"/>
    </source>
</evidence>
<feature type="compositionally biased region" description="Low complexity" evidence="6">
    <location>
        <begin position="253"/>
        <end position="277"/>
    </location>
</feature>
<keyword evidence="2" id="KW-0808">Transferase</keyword>
<dbReference type="SUPFAM" id="SSF56112">
    <property type="entry name" value="Protein kinase-like (PK-like)"/>
    <property type="match status" value="1"/>
</dbReference>
<sequence>MSEPGNTGASPQQQAEALFGEGGSAAPAALQFLASHIGSIPAALSGAQSQEALAAVMRLFAKGEDVHALQQDLEAHLSAVAAHEVAEYESAHPEKIPCSQEQDEVVDVNAYAGQCVDDLMKTVVGAEDEAAYAGTHADAAVSEYFHARMAVPSAFTYNVDEWADDDDIGLNKIPADEFAQFQGDEGEPQMAGEELGIDDEADFDALITAPAAPVQPPSGPNDFAAFAATRQLGWEDFVRQYKTKKGGPGSPTAGQEQEAAEPAPQCAPFVETPQQPMSMPPPTDSEEDEFPGAMVRKATPPRRRGGAAPGGAGVRQTIEEAGHTRVVLDLDLTPDPDAIPFVPPPMPAAVTGREEPIAEMPQQQQQEAMQPAACAVPATTLAVSISTGSPPATDHLSPLLVHCGYPLHEYQPAFFPPHPMHPPEDIERADHAQVLNLKVYCNPHRTGFEESKEFPVVIGSMIAGRYQVIEYLGSAAFSKALQCLDTQRDLQSPPWVDVGVLQCVCSCGDITACYPPLHDAATSPPARSATPSNPFLPCSLGLFLPCSASHRPTRLVRLLVCIKVCIKVIKNSKDFLDQSLDEIKLLQYINEYDPTDANHIVRLYDYFYYKEHLFIVCELLRDNLYEFQRYNRESGHDPYFTIPRLQLIARQVLESLAYIHSLNLVHCDLKPENILIKSYSRCEVKVIDFGSSCFVNDHLSLYVQSRSYRAPEVILGLPYGQKIDIWSLGCIMAEMWTGRVLFLNDTLPTLLGRITAMIGPFPAEMLAQGRYTNKYFTKSGHLFEQPEVAEGAAAPPEASSTHILLPKRTNLAHRLHCSDALFVDFVAKLLTVDPAKRWESETYTVPLFLPGDQPQPPTPTPLPPP</sequence>
<dbReference type="CDD" id="cd14133">
    <property type="entry name" value="PKc_DYRK_like"/>
    <property type="match status" value="1"/>
</dbReference>
<dbReference type="Pfam" id="PF00069">
    <property type="entry name" value="Pkinase"/>
    <property type="match status" value="1"/>
</dbReference>
<dbReference type="PANTHER" id="PTHR24058">
    <property type="entry name" value="DUAL SPECIFICITY PROTEIN KINASE"/>
    <property type="match status" value="1"/>
</dbReference>
<feature type="domain" description="Protein kinase" evidence="7">
    <location>
        <begin position="466"/>
        <end position="849"/>
    </location>
</feature>
<name>A0ABQ8U8J0_9EUKA</name>
<dbReference type="Gene3D" id="3.30.200.20">
    <property type="entry name" value="Phosphorylase Kinase, domain 1"/>
    <property type="match status" value="1"/>
</dbReference>
<keyword evidence="4 8" id="KW-0418">Kinase</keyword>
<dbReference type="Gene3D" id="1.10.510.10">
    <property type="entry name" value="Transferase(Phosphotransferase) domain 1"/>
    <property type="match status" value="1"/>
</dbReference>
<evidence type="ECO:0000256" key="3">
    <source>
        <dbReference type="ARBA" id="ARBA00022741"/>
    </source>
</evidence>
<evidence type="ECO:0000256" key="4">
    <source>
        <dbReference type="ARBA" id="ARBA00022777"/>
    </source>
</evidence>
<dbReference type="GO" id="GO:0016301">
    <property type="term" value="F:kinase activity"/>
    <property type="evidence" value="ECO:0007669"/>
    <property type="project" value="UniProtKB-KW"/>
</dbReference>
<dbReference type="EMBL" id="JAPMOS010000099">
    <property type="protein sequence ID" value="KAJ4455623.1"/>
    <property type="molecule type" value="Genomic_DNA"/>
</dbReference>
<comment type="caution">
    <text evidence="8">The sequence shown here is derived from an EMBL/GenBank/DDBJ whole genome shotgun (WGS) entry which is preliminary data.</text>
</comment>